<organism evidence="1 2">
    <name type="scientific">Tritrichomonas foetus</name>
    <dbReference type="NCBI Taxonomy" id="1144522"/>
    <lineage>
        <taxon>Eukaryota</taxon>
        <taxon>Metamonada</taxon>
        <taxon>Parabasalia</taxon>
        <taxon>Tritrichomonadida</taxon>
        <taxon>Tritrichomonadidae</taxon>
        <taxon>Tritrichomonas</taxon>
    </lineage>
</organism>
<proteinExistence type="predicted"/>
<keyword evidence="2" id="KW-1185">Reference proteome</keyword>
<dbReference type="VEuPathDB" id="TrichDB:TRFO_35103"/>
<reference evidence="1" key="1">
    <citation type="submission" date="2016-10" db="EMBL/GenBank/DDBJ databases">
        <authorList>
            <person name="Benchimol M."/>
            <person name="Almeida L.G."/>
            <person name="Vasconcelos A.T."/>
            <person name="Perreira-Neves A."/>
            <person name="Rosa I.A."/>
            <person name="Tasca T."/>
            <person name="Bogo M.R."/>
            <person name="de Souza W."/>
        </authorList>
    </citation>
    <scope>NUCLEOTIDE SEQUENCE [LARGE SCALE GENOMIC DNA]</scope>
    <source>
        <strain evidence="1">K</strain>
    </source>
</reference>
<sequence>MKAQSRIAYKITDFNTNDHFKLRRITHDSDFTIYVKEIGLELFNSTMKMKISDKFDKFEGHVDENEASLTVSPNALSPYISLHFCPSKQLLPAIIGHLNCNLTGSISAIYNMKYFIGRPLPSVDAQFDYSHDIFGSTFKANLKPMHKLFDKYDTEFYGDFHISHNNRKYMLSADIDKNSIICYGIHYSSNKTYLGLSADKNFQMWLNFHKEISIKDTVFGLRLNAKRDTNGDFSRNTSVGVRKPFDFGYINFAFKEPKILSAKAKLKLTEKCELCGTIRFSNFKFDTPHLGFSVCLFPEDYDENKIKNLNKMNRSGPFIRV</sequence>
<dbReference type="EMBL" id="MLAK01001053">
    <property type="protein sequence ID" value="OHS98476.1"/>
    <property type="molecule type" value="Genomic_DNA"/>
</dbReference>
<dbReference type="RefSeq" id="XP_068351613.1">
    <property type="nucleotide sequence ID" value="XM_068510061.1"/>
</dbReference>
<protein>
    <submittedName>
        <fullName evidence="1">Uncharacterized protein</fullName>
    </submittedName>
</protein>
<accession>A0A1J4JMJ8</accession>
<dbReference type="GeneID" id="94844765"/>
<evidence type="ECO:0000313" key="1">
    <source>
        <dbReference type="EMBL" id="OHS98476.1"/>
    </source>
</evidence>
<gene>
    <name evidence="1" type="ORF">TRFO_35103</name>
</gene>
<evidence type="ECO:0000313" key="2">
    <source>
        <dbReference type="Proteomes" id="UP000179807"/>
    </source>
</evidence>
<dbReference type="Proteomes" id="UP000179807">
    <property type="component" value="Unassembled WGS sequence"/>
</dbReference>
<dbReference type="AlphaFoldDB" id="A0A1J4JMJ8"/>
<name>A0A1J4JMJ8_9EUKA</name>
<comment type="caution">
    <text evidence="1">The sequence shown here is derived from an EMBL/GenBank/DDBJ whole genome shotgun (WGS) entry which is preliminary data.</text>
</comment>